<dbReference type="Pfam" id="PF00034">
    <property type="entry name" value="Cytochrom_C"/>
    <property type="match status" value="1"/>
</dbReference>
<reference evidence="7 8" key="1">
    <citation type="submission" date="2016-01" db="EMBL/GenBank/DDBJ databases">
        <title>Genome sequencing of Roseivirga echinicomitans KMM 6058.</title>
        <authorList>
            <person name="Selvaratnam C."/>
            <person name="Thevarajoo S."/>
            <person name="Goh K.M."/>
            <person name="Ee R."/>
            <person name="Chan K.-G."/>
            <person name="Chong C.S."/>
        </authorList>
    </citation>
    <scope>NUCLEOTIDE SEQUENCE [LARGE SCALE GENOMIC DNA]</scope>
    <source>
        <strain evidence="7 8">KMM 6058</strain>
    </source>
</reference>
<dbReference type="InterPro" id="IPR036909">
    <property type="entry name" value="Cyt_c-like_dom_sf"/>
</dbReference>
<keyword evidence="3 4" id="KW-0408">Iron</keyword>
<feature type="signal peptide" evidence="5">
    <location>
        <begin position="1"/>
        <end position="19"/>
    </location>
</feature>
<proteinExistence type="predicted"/>
<evidence type="ECO:0000256" key="2">
    <source>
        <dbReference type="ARBA" id="ARBA00022723"/>
    </source>
</evidence>
<dbReference type="STRING" id="296218.AWN68_08700"/>
<dbReference type="Gene3D" id="1.10.760.10">
    <property type="entry name" value="Cytochrome c-like domain"/>
    <property type="match status" value="1"/>
</dbReference>
<evidence type="ECO:0000256" key="3">
    <source>
        <dbReference type="ARBA" id="ARBA00023004"/>
    </source>
</evidence>
<evidence type="ECO:0000256" key="1">
    <source>
        <dbReference type="ARBA" id="ARBA00022617"/>
    </source>
</evidence>
<keyword evidence="2 4" id="KW-0479">Metal-binding</keyword>
<dbReference type="GO" id="GO:0009055">
    <property type="term" value="F:electron transfer activity"/>
    <property type="evidence" value="ECO:0007669"/>
    <property type="project" value="InterPro"/>
</dbReference>
<gene>
    <name evidence="7" type="ORF">AWN68_08700</name>
</gene>
<dbReference type="Proteomes" id="UP000075615">
    <property type="component" value="Unassembled WGS sequence"/>
</dbReference>
<dbReference type="EMBL" id="LRDB01000050">
    <property type="protein sequence ID" value="KYG72773.1"/>
    <property type="molecule type" value="Genomic_DNA"/>
</dbReference>
<dbReference type="PROSITE" id="PS51257">
    <property type="entry name" value="PROKAR_LIPOPROTEIN"/>
    <property type="match status" value="1"/>
</dbReference>
<keyword evidence="5" id="KW-0732">Signal</keyword>
<dbReference type="GO" id="GO:0020037">
    <property type="term" value="F:heme binding"/>
    <property type="evidence" value="ECO:0007669"/>
    <property type="project" value="InterPro"/>
</dbReference>
<dbReference type="OrthoDB" id="1494333at2"/>
<dbReference type="SUPFAM" id="SSF46626">
    <property type="entry name" value="Cytochrome c"/>
    <property type="match status" value="1"/>
</dbReference>
<name>A0A150X215_9BACT</name>
<dbReference type="InterPro" id="IPR009056">
    <property type="entry name" value="Cyt_c-like_dom"/>
</dbReference>
<evidence type="ECO:0000259" key="6">
    <source>
        <dbReference type="PROSITE" id="PS51007"/>
    </source>
</evidence>
<feature type="domain" description="Cytochrome c" evidence="6">
    <location>
        <begin position="45"/>
        <end position="143"/>
    </location>
</feature>
<sequence>MKQKNIFLALGLLFTAMLAAVGCNGKSNVSTEEAEKPTDQPTQVMANIDAANLLTTVCYACHNPKSGSHDEMLAPPLVGIKQQYLNATEDRAGFVERMGAFVTNPSEEAALMKGPIGRFGLMPKPPVTDEQIKAIVAFIYDNELPAPAWFAEHEDEMHGTDKN</sequence>
<accession>A0A150X215</accession>
<keyword evidence="8" id="KW-1185">Reference proteome</keyword>
<keyword evidence="1 4" id="KW-0349">Heme</keyword>
<dbReference type="GO" id="GO:0046872">
    <property type="term" value="F:metal ion binding"/>
    <property type="evidence" value="ECO:0007669"/>
    <property type="project" value="UniProtKB-KW"/>
</dbReference>
<evidence type="ECO:0000256" key="5">
    <source>
        <dbReference type="SAM" id="SignalP"/>
    </source>
</evidence>
<protein>
    <recommendedName>
        <fullName evidence="6">Cytochrome c domain-containing protein</fullName>
    </recommendedName>
</protein>
<dbReference type="AlphaFoldDB" id="A0A150X215"/>
<comment type="caution">
    <text evidence="7">The sequence shown here is derived from an EMBL/GenBank/DDBJ whole genome shotgun (WGS) entry which is preliminary data.</text>
</comment>
<feature type="chain" id="PRO_5007574066" description="Cytochrome c domain-containing protein" evidence="5">
    <location>
        <begin position="20"/>
        <end position="163"/>
    </location>
</feature>
<dbReference type="PROSITE" id="PS51007">
    <property type="entry name" value="CYTC"/>
    <property type="match status" value="1"/>
</dbReference>
<evidence type="ECO:0000256" key="4">
    <source>
        <dbReference type="PROSITE-ProRule" id="PRU00433"/>
    </source>
</evidence>
<evidence type="ECO:0000313" key="7">
    <source>
        <dbReference type="EMBL" id="KYG72773.1"/>
    </source>
</evidence>
<dbReference type="RefSeq" id="WP_068417275.1">
    <property type="nucleotide sequence ID" value="NZ_LRDB01000050.1"/>
</dbReference>
<organism evidence="7 8">
    <name type="scientific">Roseivirga echinicomitans</name>
    <dbReference type="NCBI Taxonomy" id="296218"/>
    <lineage>
        <taxon>Bacteria</taxon>
        <taxon>Pseudomonadati</taxon>
        <taxon>Bacteroidota</taxon>
        <taxon>Cytophagia</taxon>
        <taxon>Cytophagales</taxon>
        <taxon>Roseivirgaceae</taxon>
        <taxon>Roseivirga</taxon>
    </lineage>
</organism>
<evidence type="ECO:0000313" key="8">
    <source>
        <dbReference type="Proteomes" id="UP000075615"/>
    </source>
</evidence>